<feature type="transmembrane region" description="Helical" evidence="8">
    <location>
        <begin position="240"/>
        <end position="264"/>
    </location>
</feature>
<sequence length="327" mass="36074">MPSANRAAIGSRAGGDNVWSRVLSRMVIPVSVVDWLKHNLVLVAGMLVICVPTMIFVAQTSWSSEQGGHGPIVLATGIWLLLRHFSDIRPFVCPPRPLYVALWFVPLLVAYFVARVAQIVELEAYFMYALLIIVLYSFVGWKALKTIWFPLFYILFVFSLPQSVIDALTNPMKILLSKVAVSLLYHVGYPVAGAGVTIQVGQYELLVAAACAGLNSIISLSALSLFYVYVRHQANWRYALLLFFLIVPVAMFANLVRIIILILLTYHFGEAAAQGFLHNFAGLVMFSTALLTIFALDSVIEPIWNRVGRTKEDSDRDGMSGATASSG</sequence>
<evidence type="ECO:0000256" key="7">
    <source>
        <dbReference type="ARBA" id="ARBA00023136"/>
    </source>
</evidence>
<dbReference type="NCBIfam" id="NF035943">
    <property type="entry name" value="exosort_XrtV"/>
    <property type="match status" value="1"/>
</dbReference>
<evidence type="ECO:0000256" key="1">
    <source>
        <dbReference type="ARBA" id="ARBA00004651"/>
    </source>
</evidence>
<keyword evidence="2" id="KW-1003">Cell membrane</keyword>
<dbReference type="Proteomes" id="UP000552700">
    <property type="component" value="Unassembled WGS sequence"/>
</dbReference>
<dbReference type="InterPro" id="IPR026392">
    <property type="entry name" value="Exo/Archaeosortase_dom"/>
</dbReference>
<feature type="transmembrane region" description="Helical" evidence="8">
    <location>
        <begin position="206"/>
        <end position="228"/>
    </location>
</feature>
<feature type="transmembrane region" description="Helical" evidence="8">
    <location>
        <begin position="98"/>
        <end position="117"/>
    </location>
</feature>
<comment type="subcellular location">
    <subcellularLocation>
        <location evidence="1">Cell membrane</location>
        <topology evidence="1">Multi-pass membrane protein</topology>
    </subcellularLocation>
</comment>
<dbReference type="AlphaFoldDB" id="A0A841IX64"/>
<feature type="transmembrane region" description="Helical" evidence="8">
    <location>
        <begin position="124"/>
        <end position="141"/>
    </location>
</feature>
<keyword evidence="5" id="KW-0378">Hydrolase</keyword>
<protein>
    <submittedName>
        <fullName evidence="9">Exosortase</fullName>
    </submittedName>
</protein>
<gene>
    <name evidence="9" type="ORF">FHS92_000960</name>
</gene>
<name>A0A841IX64_9SPHN</name>
<evidence type="ECO:0000313" key="9">
    <source>
        <dbReference type="EMBL" id="MBB6123253.1"/>
    </source>
</evidence>
<dbReference type="NCBIfam" id="TIGR02602">
    <property type="entry name" value="8TM_EpsH"/>
    <property type="match status" value="1"/>
</dbReference>
<organism evidence="9 10">
    <name type="scientific">Sphingobium subterraneum</name>
    <dbReference type="NCBI Taxonomy" id="627688"/>
    <lineage>
        <taxon>Bacteria</taxon>
        <taxon>Pseudomonadati</taxon>
        <taxon>Pseudomonadota</taxon>
        <taxon>Alphaproteobacteria</taxon>
        <taxon>Sphingomonadales</taxon>
        <taxon>Sphingomonadaceae</taxon>
        <taxon>Sphingobium</taxon>
    </lineage>
</organism>
<proteinExistence type="predicted"/>
<evidence type="ECO:0000256" key="2">
    <source>
        <dbReference type="ARBA" id="ARBA00022475"/>
    </source>
</evidence>
<evidence type="ECO:0000256" key="5">
    <source>
        <dbReference type="ARBA" id="ARBA00022801"/>
    </source>
</evidence>
<evidence type="ECO:0000256" key="8">
    <source>
        <dbReference type="SAM" id="Phobius"/>
    </source>
</evidence>
<keyword evidence="6 8" id="KW-1133">Transmembrane helix</keyword>
<evidence type="ECO:0000256" key="4">
    <source>
        <dbReference type="ARBA" id="ARBA00022692"/>
    </source>
</evidence>
<feature type="transmembrane region" description="Helical" evidence="8">
    <location>
        <begin position="147"/>
        <end position="168"/>
    </location>
</feature>
<dbReference type="GO" id="GO:0006508">
    <property type="term" value="P:proteolysis"/>
    <property type="evidence" value="ECO:0007669"/>
    <property type="project" value="UniProtKB-KW"/>
</dbReference>
<accession>A0A841IX64</accession>
<reference evidence="9 10" key="1">
    <citation type="submission" date="2020-08" db="EMBL/GenBank/DDBJ databases">
        <title>Genomic Encyclopedia of Type Strains, Phase IV (KMG-IV): sequencing the most valuable type-strain genomes for metagenomic binning, comparative biology and taxonomic classification.</title>
        <authorList>
            <person name="Goeker M."/>
        </authorList>
    </citation>
    <scope>NUCLEOTIDE SEQUENCE [LARGE SCALE GENOMIC DNA]</scope>
    <source>
        <strain evidence="9 10">DSM 102255</strain>
    </source>
</reference>
<dbReference type="NCBIfam" id="TIGR04178">
    <property type="entry name" value="exo_archaeo"/>
    <property type="match status" value="1"/>
</dbReference>
<dbReference type="GO" id="GO:0005886">
    <property type="term" value="C:plasma membrane"/>
    <property type="evidence" value="ECO:0007669"/>
    <property type="project" value="UniProtKB-SubCell"/>
</dbReference>
<dbReference type="EMBL" id="JACIJP010000001">
    <property type="protein sequence ID" value="MBB6123253.1"/>
    <property type="molecule type" value="Genomic_DNA"/>
</dbReference>
<dbReference type="RefSeq" id="WP_246351761.1">
    <property type="nucleotide sequence ID" value="NZ_JACIJP010000001.1"/>
</dbReference>
<feature type="transmembrane region" description="Helical" evidence="8">
    <location>
        <begin position="40"/>
        <end position="58"/>
    </location>
</feature>
<keyword evidence="10" id="KW-1185">Reference proteome</keyword>
<dbReference type="InterPro" id="IPR013426">
    <property type="entry name" value="EpsH-like"/>
</dbReference>
<feature type="transmembrane region" description="Helical" evidence="8">
    <location>
        <begin position="276"/>
        <end position="296"/>
    </location>
</feature>
<evidence type="ECO:0000313" key="10">
    <source>
        <dbReference type="Proteomes" id="UP000552700"/>
    </source>
</evidence>
<evidence type="ECO:0000256" key="6">
    <source>
        <dbReference type="ARBA" id="ARBA00022989"/>
    </source>
</evidence>
<keyword evidence="3" id="KW-0645">Protease</keyword>
<dbReference type="InterPro" id="IPR019127">
    <property type="entry name" value="Exosortase"/>
</dbReference>
<keyword evidence="7 8" id="KW-0472">Membrane</keyword>
<dbReference type="GO" id="GO:0008233">
    <property type="term" value="F:peptidase activity"/>
    <property type="evidence" value="ECO:0007669"/>
    <property type="project" value="UniProtKB-KW"/>
</dbReference>
<evidence type="ECO:0000256" key="3">
    <source>
        <dbReference type="ARBA" id="ARBA00022670"/>
    </source>
</evidence>
<keyword evidence="4 8" id="KW-0812">Transmembrane</keyword>
<dbReference type="Pfam" id="PF09721">
    <property type="entry name" value="Exosortase_EpsH"/>
    <property type="match status" value="1"/>
</dbReference>
<comment type="caution">
    <text evidence="9">The sequence shown here is derived from an EMBL/GenBank/DDBJ whole genome shotgun (WGS) entry which is preliminary data.</text>
</comment>
<feature type="transmembrane region" description="Helical" evidence="8">
    <location>
        <begin position="180"/>
        <end position="200"/>
    </location>
</feature>